<dbReference type="EMBL" id="BT080836">
    <property type="protein sequence ID" value="ACO15260.1"/>
    <property type="molecule type" value="mRNA"/>
</dbReference>
<evidence type="ECO:0000313" key="3">
    <source>
        <dbReference type="EMBL" id="ACO15260.1"/>
    </source>
</evidence>
<dbReference type="InterPro" id="IPR036514">
    <property type="entry name" value="SGNH_hydro_sf"/>
</dbReference>
<proteinExistence type="evidence at transcript level"/>
<evidence type="ECO:0000256" key="1">
    <source>
        <dbReference type="ARBA" id="ARBA00037957"/>
    </source>
</evidence>
<comment type="similarity">
    <text evidence="1">Belongs to the PC-esterase family.</text>
</comment>
<dbReference type="PANTHER" id="PTHR14469:SF0">
    <property type="entry name" value="FAMILY WITH SEQUENCE SIMILARITY 113"/>
    <property type="match status" value="1"/>
</dbReference>
<protein>
    <submittedName>
        <fullName evidence="3">FAM113A</fullName>
    </submittedName>
</protein>
<evidence type="ECO:0000256" key="2">
    <source>
        <dbReference type="SAM" id="MobiDB-lite"/>
    </source>
</evidence>
<dbReference type="PANTHER" id="PTHR14469">
    <property type="entry name" value="SARCOMA ANTIGEN NY-SAR-23"/>
    <property type="match status" value="1"/>
</dbReference>
<dbReference type="AlphaFoldDB" id="C1C1V7"/>
<feature type="compositionally biased region" description="Basic residues" evidence="2">
    <location>
        <begin position="300"/>
        <end position="312"/>
    </location>
</feature>
<dbReference type="SUPFAM" id="SSF52266">
    <property type="entry name" value="SGNH hydrolase"/>
    <property type="match status" value="1"/>
</dbReference>
<reference evidence="3" key="1">
    <citation type="submission" date="2009-03" db="EMBL/GenBank/DDBJ databases">
        <title>Caligus clemensi ESTs and full-length cDNAs.</title>
        <authorList>
            <person name="Yasuike M."/>
            <person name="von Schalburg K."/>
            <person name="Cooper G."/>
            <person name="Leong J."/>
            <person name="Jones S.R.M."/>
            <person name="Koop B.F."/>
        </authorList>
    </citation>
    <scope>NUCLEOTIDE SEQUENCE</scope>
    <source>
        <tissue evidence="3">Whole</tissue>
    </source>
</reference>
<name>C1C1V7_CALCM</name>
<feature type="compositionally biased region" description="Basic and acidic residues" evidence="2">
    <location>
        <begin position="280"/>
        <end position="299"/>
    </location>
</feature>
<feature type="region of interest" description="Disordered" evidence="2">
    <location>
        <begin position="280"/>
        <end position="312"/>
    </location>
</feature>
<accession>C1C1V7</accession>
<sequence length="312" mass="35985">MADIFVQKDVHTLTRNQSFLFIGDSNMRAIYKDLIWLSQSTNDSSLIPSSHLRKKLEKSFVGDAPIDSSSRTAGRDYRELRDYYSSENGSQITFYFTTRCFSSQLEERLMAWKDDFGSYPDVVVMNGALWDLSRWGATSVSSYKENIVKLFELMKKILPIYTQLIWVTTSPISSNVKGALILPKLSSIGESLRFTIVEANRYSSYVAQRFSYDVLDLHRVFITQMQRQCPDGIHWYPDSVRMMVNMLLTHFCLSRKRKLPGRISPSKSIHLRQMITAASEADKASKVEAEEHKKEESPGRRKLLKARRRIIP</sequence>
<organism evidence="3">
    <name type="scientific">Caligus clemensi</name>
    <name type="common">Sea louse</name>
    <dbReference type="NCBI Taxonomy" id="344056"/>
    <lineage>
        <taxon>Eukaryota</taxon>
        <taxon>Metazoa</taxon>
        <taxon>Ecdysozoa</taxon>
        <taxon>Arthropoda</taxon>
        <taxon>Crustacea</taxon>
        <taxon>Multicrustacea</taxon>
        <taxon>Hexanauplia</taxon>
        <taxon>Copepoda</taxon>
        <taxon>Siphonostomatoida</taxon>
        <taxon>Caligidae</taxon>
        <taxon>Caligus</taxon>
    </lineage>
</organism>
<dbReference type="Gene3D" id="3.40.50.1110">
    <property type="entry name" value="SGNH hydrolase"/>
    <property type="match status" value="1"/>
</dbReference>
<gene>
    <name evidence="3" type="primary">F113A</name>
</gene>